<feature type="transmembrane region" description="Helical" evidence="7">
    <location>
        <begin position="713"/>
        <end position="737"/>
    </location>
</feature>
<sequence>MTIGISFLISRGVVAWLADLGLNVSSFTETFLIAVLFGAGTDYCLLIISRFREEISQGKDKVEALKCSIPSTGEAIISSAGTVIIGFSMMFFANFGLYKTTGPSVAIGVAITLLAVMTLTPSIVSVLGERIFWPAHPSRVHEIKKQSTFWHKLSILVTGKPGRFIVVCLIVFIPFIVSVKYLDRSFDQLNELPASADCVKGFKVMSEHFGQGDILPVKVVIKSDKDIWDNRSLQVVEQISDNLSKIDNVAKVRSATRPDGNKRNELTVSYFLNSVSKEMDNSQKSDDTKNSLGKLEELGKMADDMSGKGDFGKLVDATGQTIQGISHVNDGLESLGEGTNGAVNGLTGISGGLVKLTSGVDNTVQGIEKVNAALGNAAKSLEGMAKDKPEIIQDINYQTALGTVKGVSDNMGKISVGLKDIKKGMSASSAGISSAKDGLSKVSEGLNKSSSALNQVQVALEQIKDGQKLAQDEITNAMNSLKDAFSSLSNSKVDLNKLTQGLDKIKLYADEYYAAHKDSDSTFFIPANAEEIDPAFKDLKNAMNQYISEDSKGMVIDVVLSIPPYKIEALDTSKVIKRVAEETLKKSYLDGSEMHVGGISATFDHVRDITADDFVKLMLFVLIGIFVVLCLLLRSVIAPIYLLLTIVISYATTMGVSYVVFQLIMGYEGLSWSTTFFAFCLLVALGVDYNIFLISRVKEEYKPGDVTGGVARALASTGGIITSCGIIMAGTFGALLASPIKPLFEIGFAAVIGLLMDTFIVRTLFVPAIAVKVGELNWWPGRKVKILPRDE</sequence>
<reference evidence="10" key="1">
    <citation type="submission" date="2015-07" db="EMBL/GenBank/DDBJ databases">
        <title>Near-Complete Genome Sequence of the Cellulolytic Bacterium Bacteroides (Pseudobacteroides) cellulosolvens ATCC 35603.</title>
        <authorList>
            <person name="Dassa B."/>
            <person name="Utturkar S.M."/>
            <person name="Klingeman D.M."/>
            <person name="Hurt R.A."/>
            <person name="Keller M."/>
            <person name="Xu J."/>
            <person name="Reddy Y.H.K."/>
            <person name="Borovok I."/>
            <person name="Grinberg I.R."/>
            <person name="Lamed R."/>
            <person name="Zhivin O."/>
            <person name="Bayer E.A."/>
            <person name="Brown S.D."/>
        </authorList>
    </citation>
    <scope>NUCLEOTIDE SEQUENCE [LARGE SCALE GENOMIC DNA]</scope>
    <source>
        <strain evidence="10">DSM 2933</strain>
    </source>
</reference>
<dbReference type="eggNOG" id="COG2409">
    <property type="taxonomic scope" value="Bacteria"/>
</dbReference>
<dbReference type="AlphaFoldDB" id="A0A0L6JNT7"/>
<comment type="caution">
    <text evidence="9">The sequence shown here is derived from an EMBL/GenBank/DDBJ whole genome shotgun (WGS) entry which is preliminary data.</text>
</comment>
<organism evidence="9 10">
    <name type="scientific">Pseudobacteroides cellulosolvens ATCC 35603 = DSM 2933</name>
    <dbReference type="NCBI Taxonomy" id="398512"/>
    <lineage>
        <taxon>Bacteria</taxon>
        <taxon>Bacillati</taxon>
        <taxon>Bacillota</taxon>
        <taxon>Clostridia</taxon>
        <taxon>Eubacteriales</taxon>
        <taxon>Oscillospiraceae</taxon>
        <taxon>Pseudobacteroides</taxon>
    </lineage>
</organism>
<evidence type="ECO:0000256" key="2">
    <source>
        <dbReference type="ARBA" id="ARBA00010157"/>
    </source>
</evidence>
<feature type="domain" description="SSD" evidence="8">
    <location>
        <begin position="643"/>
        <end position="771"/>
    </location>
</feature>
<dbReference type="Gene3D" id="1.20.5.300">
    <property type="match status" value="1"/>
</dbReference>
<feature type="transmembrane region" description="Helical" evidence="7">
    <location>
        <begin position="72"/>
        <end position="93"/>
    </location>
</feature>
<dbReference type="GO" id="GO:0005886">
    <property type="term" value="C:plasma membrane"/>
    <property type="evidence" value="ECO:0007669"/>
    <property type="project" value="UniProtKB-SubCell"/>
</dbReference>
<evidence type="ECO:0000256" key="7">
    <source>
        <dbReference type="SAM" id="Phobius"/>
    </source>
</evidence>
<feature type="transmembrane region" description="Helical" evidence="7">
    <location>
        <begin position="640"/>
        <end position="664"/>
    </location>
</feature>
<comment type="similarity">
    <text evidence="2">Belongs to the resistance-nodulation-cell division (RND) (TC 2.A.6) family. MmpL subfamily.</text>
</comment>
<dbReference type="EMBL" id="LGTC01000001">
    <property type="protein sequence ID" value="KNY27037.1"/>
    <property type="molecule type" value="Genomic_DNA"/>
</dbReference>
<gene>
    <name evidence="9" type="ORF">Bccel_2302</name>
</gene>
<keyword evidence="4 7" id="KW-0812">Transmembrane</keyword>
<protein>
    <submittedName>
        <fullName evidence="9">MMPL domain protein</fullName>
    </submittedName>
</protein>
<evidence type="ECO:0000256" key="6">
    <source>
        <dbReference type="ARBA" id="ARBA00023136"/>
    </source>
</evidence>
<dbReference type="InterPro" id="IPR004869">
    <property type="entry name" value="MMPL_dom"/>
</dbReference>
<keyword evidence="5 7" id="KW-1133">Transmembrane helix</keyword>
<name>A0A0L6JNT7_9FIRM</name>
<dbReference type="PANTHER" id="PTHR33406:SF6">
    <property type="entry name" value="MEMBRANE PROTEIN YDGH-RELATED"/>
    <property type="match status" value="1"/>
</dbReference>
<evidence type="ECO:0000256" key="5">
    <source>
        <dbReference type="ARBA" id="ARBA00022989"/>
    </source>
</evidence>
<evidence type="ECO:0000256" key="1">
    <source>
        <dbReference type="ARBA" id="ARBA00004651"/>
    </source>
</evidence>
<dbReference type="SUPFAM" id="SSF82866">
    <property type="entry name" value="Multidrug efflux transporter AcrB transmembrane domain"/>
    <property type="match status" value="2"/>
</dbReference>
<dbReference type="PANTHER" id="PTHR33406">
    <property type="entry name" value="MEMBRANE PROTEIN MJ1562-RELATED"/>
    <property type="match status" value="1"/>
</dbReference>
<proteinExistence type="inferred from homology"/>
<evidence type="ECO:0000256" key="4">
    <source>
        <dbReference type="ARBA" id="ARBA00022692"/>
    </source>
</evidence>
<dbReference type="STRING" id="398512.Bccel_2302"/>
<evidence type="ECO:0000313" key="10">
    <source>
        <dbReference type="Proteomes" id="UP000036923"/>
    </source>
</evidence>
<accession>A0A0L6JNT7</accession>
<feature type="transmembrane region" description="Helical" evidence="7">
    <location>
        <begin position="105"/>
        <end position="127"/>
    </location>
</feature>
<feature type="transmembrane region" description="Helical" evidence="7">
    <location>
        <begin position="743"/>
        <end position="765"/>
    </location>
</feature>
<dbReference type="Pfam" id="PF03176">
    <property type="entry name" value="MMPL"/>
    <property type="match status" value="2"/>
</dbReference>
<dbReference type="InterPro" id="IPR050545">
    <property type="entry name" value="Mycobact_MmpL"/>
</dbReference>
<keyword evidence="6 7" id="KW-0472">Membrane</keyword>
<evidence type="ECO:0000313" key="9">
    <source>
        <dbReference type="EMBL" id="KNY27037.1"/>
    </source>
</evidence>
<keyword evidence="10" id="KW-1185">Reference proteome</keyword>
<feature type="transmembrane region" description="Helical" evidence="7">
    <location>
        <begin position="614"/>
        <end position="633"/>
    </location>
</feature>
<keyword evidence="3" id="KW-1003">Cell membrane</keyword>
<evidence type="ECO:0000256" key="3">
    <source>
        <dbReference type="ARBA" id="ARBA00022475"/>
    </source>
</evidence>
<dbReference type="Proteomes" id="UP000036923">
    <property type="component" value="Unassembled WGS sequence"/>
</dbReference>
<dbReference type="InterPro" id="IPR000731">
    <property type="entry name" value="SSD"/>
</dbReference>
<comment type="subcellular location">
    <subcellularLocation>
        <location evidence="1">Cell membrane</location>
        <topology evidence="1">Multi-pass membrane protein</topology>
    </subcellularLocation>
</comment>
<evidence type="ECO:0000259" key="8">
    <source>
        <dbReference type="PROSITE" id="PS50156"/>
    </source>
</evidence>
<dbReference type="Gene3D" id="1.20.1640.10">
    <property type="entry name" value="Multidrug efflux transporter AcrB transmembrane domain"/>
    <property type="match status" value="2"/>
</dbReference>
<feature type="transmembrane region" description="Helical" evidence="7">
    <location>
        <begin position="670"/>
        <end position="692"/>
    </location>
</feature>
<dbReference type="PROSITE" id="PS50156">
    <property type="entry name" value="SSD"/>
    <property type="match status" value="1"/>
</dbReference>